<evidence type="ECO:0000256" key="1">
    <source>
        <dbReference type="ARBA" id="ARBA00004418"/>
    </source>
</evidence>
<feature type="signal peptide" evidence="7">
    <location>
        <begin position="1"/>
        <end position="24"/>
    </location>
</feature>
<evidence type="ECO:0000256" key="2">
    <source>
        <dbReference type="ARBA" id="ARBA00008520"/>
    </source>
</evidence>
<dbReference type="Gene3D" id="3.40.190.10">
    <property type="entry name" value="Periplasmic binding protein-like II"/>
    <property type="match status" value="1"/>
</dbReference>
<dbReference type="RefSeq" id="WP_013314173.1">
    <property type="nucleotide sequence ID" value="NC_014484.1"/>
</dbReference>
<dbReference type="InterPro" id="IPR006059">
    <property type="entry name" value="SBP"/>
</dbReference>
<organism evidence="8 9">
    <name type="scientific">Winmispira thermophila (strain ATCC 49972 / DSM 6192 / RI 19.B1)</name>
    <name type="common">Spirochaeta thermophila</name>
    <dbReference type="NCBI Taxonomy" id="665571"/>
    <lineage>
        <taxon>Bacteria</taxon>
        <taxon>Pseudomonadati</taxon>
        <taxon>Spirochaetota</taxon>
        <taxon>Spirochaetia</taxon>
        <taxon>Winmispirales</taxon>
        <taxon>Winmispiraceae</taxon>
        <taxon>Winmispira</taxon>
    </lineage>
</organism>
<protein>
    <recommendedName>
        <fullName evidence="4">sn-glycerol-3-phosphate-binding periplasmic protein UgpB</fullName>
    </recommendedName>
</protein>
<comment type="similarity">
    <text evidence="2">Belongs to the bacterial solute-binding protein 1 family.</text>
</comment>
<dbReference type="AlphaFoldDB" id="E0RUB2"/>
<dbReference type="GO" id="GO:0042597">
    <property type="term" value="C:periplasmic space"/>
    <property type="evidence" value="ECO:0007669"/>
    <property type="project" value="UniProtKB-SubCell"/>
</dbReference>
<evidence type="ECO:0000256" key="4">
    <source>
        <dbReference type="ARBA" id="ARBA00017470"/>
    </source>
</evidence>
<comment type="subcellular location">
    <subcellularLocation>
        <location evidence="1">Periplasm</location>
    </subcellularLocation>
</comment>
<evidence type="ECO:0000256" key="3">
    <source>
        <dbReference type="ARBA" id="ARBA00011557"/>
    </source>
</evidence>
<evidence type="ECO:0000313" key="8">
    <source>
        <dbReference type="EMBL" id="ADN02333.1"/>
    </source>
</evidence>
<dbReference type="Proteomes" id="UP000001296">
    <property type="component" value="Chromosome"/>
</dbReference>
<reference key="1">
    <citation type="submission" date="2009-08" db="EMBL/GenBank/DDBJ databases">
        <title>The genome sequence of Spirochaeta thermophila DSM6192.</title>
        <authorList>
            <person name="Angelov A."/>
            <person name="Mientus M."/>
            <person name="Wittenberg S."/>
            <person name="Lehmann R."/>
            <person name="Liesegang H."/>
            <person name="Daniel R."/>
            <person name="Liebl W."/>
        </authorList>
    </citation>
    <scope>NUCLEOTIDE SEQUENCE</scope>
    <source>
        <strain>DSM 6192</strain>
    </source>
</reference>
<dbReference type="SUPFAM" id="SSF53850">
    <property type="entry name" value="Periplasmic binding protein-like II"/>
    <property type="match status" value="1"/>
</dbReference>
<keyword evidence="5" id="KW-0813">Transport</keyword>
<dbReference type="PANTHER" id="PTHR43649:SF31">
    <property type="entry name" value="SN-GLYCEROL-3-PHOSPHATE-BINDING PERIPLASMIC PROTEIN UGPB"/>
    <property type="match status" value="1"/>
</dbReference>
<feature type="chain" id="PRO_5003139745" description="sn-glycerol-3-phosphate-binding periplasmic protein UgpB" evidence="7">
    <location>
        <begin position="25"/>
        <end position="454"/>
    </location>
</feature>
<dbReference type="PaxDb" id="665571-STHERM_c13930"/>
<dbReference type="eggNOG" id="COG1653">
    <property type="taxonomic scope" value="Bacteria"/>
</dbReference>
<dbReference type="PANTHER" id="PTHR43649">
    <property type="entry name" value="ARABINOSE-BINDING PROTEIN-RELATED"/>
    <property type="match status" value="1"/>
</dbReference>
<sequence length="454" mass="51015">MRRYLLLIVALVLVLAGCGGPAQKAEKTQVRWFVGLGAGTDEPTIAAQEEIVKRYNESQDEIELVLEIVPNNQAYQTLATELSGGNAPDVVGPVGIRGRDSFKGAWIDLQPLVEKYQFDLSIFDAPMVDFYRNPGEGLLGLPFAIYPSFLYVNEELFEEAGIPLPPTEYGQPYVDENGKSWPWDMDTVKRIAMKLTVDQNGNDASSPDFDPQNIVQWGFGIQWTDARGIGTLFGPGTFVAPDGGAQIPPHWAEAWKWVYDGMWKSHFYPNGPYGSSDLLKNGDWFSSGRVAMVHCHLWYAGFAEINFKWNVYPVPAYKGKTTAKMHADTFLITKQSKNPDAAFKVLSYLVDDVAGELCAVYGGMPAKKELQGDFLETFFAKRWPGQEFNLKVIQDSIQFADNPNHESWMPSFQEANTRYNQFTDLIFNNPDVDVDAEIQRLKEDLDKIFRAAQQ</sequence>
<dbReference type="KEGG" id="sta:STHERM_c13930"/>
<gene>
    <name evidence="8" type="ordered locus">STHERM_c13930</name>
</gene>
<proteinExistence type="inferred from homology"/>
<dbReference type="EMBL" id="CP001698">
    <property type="protein sequence ID" value="ADN02333.1"/>
    <property type="molecule type" value="Genomic_DNA"/>
</dbReference>
<accession>E0RUB2</accession>
<reference evidence="8 9" key="2">
    <citation type="journal article" date="2010" name="J. Bacteriol.">
        <title>Genome sequence of the polysaccharide-degrading, thermophilic anaerobe Spirochaeta thermophila DSM 6192.</title>
        <authorList>
            <person name="Angelov A."/>
            <person name="Liebl S."/>
            <person name="Ballschmiter M."/>
            <person name="Bomeke M."/>
            <person name="Lehmann R."/>
            <person name="Liesegang H."/>
            <person name="Daniel R."/>
            <person name="Liebl W."/>
        </authorList>
    </citation>
    <scope>NUCLEOTIDE SEQUENCE [LARGE SCALE GENOMIC DNA]</scope>
    <source>
        <strain evidence="9">ATCC 49972 / DSM 6192 / RI 19.B1</strain>
    </source>
</reference>
<evidence type="ECO:0000256" key="5">
    <source>
        <dbReference type="ARBA" id="ARBA00022448"/>
    </source>
</evidence>
<comment type="subunit">
    <text evidence="3">The complex is composed of two ATP-binding proteins (UgpC), two transmembrane proteins (UgpA and UgpE) and a solute-binding protein (UgpB).</text>
</comment>
<dbReference type="InterPro" id="IPR050490">
    <property type="entry name" value="Bact_solute-bd_prot1"/>
</dbReference>
<dbReference type="HOGENOM" id="CLU_552869_0_0_12"/>
<keyword evidence="6 7" id="KW-0732">Signal</keyword>
<name>E0RUB2_WINT6</name>
<dbReference type="PROSITE" id="PS51257">
    <property type="entry name" value="PROKAR_LIPOPROTEIN"/>
    <property type="match status" value="1"/>
</dbReference>
<evidence type="ECO:0000313" key="9">
    <source>
        <dbReference type="Proteomes" id="UP000001296"/>
    </source>
</evidence>
<evidence type="ECO:0000256" key="6">
    <source>
        <dbReference type="ARBA" id="ARBA00022729"/>
    </source>
</evidence>
<evidence type="ECO:0000256" key="7">
    <source>
        <dbReference type="SAM" id="SignalP"/>
    </source>
</evidence>
<dbReference type="Pfam" id="PF01547">
    <property type="entry name" value="SBP_bac_1"/>
    <property type="match status" value="1"/>
</dbReference>